<evidence type="ECO:0000256" key="1">
    <source>
        <dbReference type="SAM" id="SignalP"/>
    </source>
</evidence>
<keyword evidence="1" id="KW-0732">Signal</keyword>
<proteinExistence type="predicted"/>
<feature type="signal peptide" evidence="1">
    <location>
        <begin position="1"/>
        <end position="18"/>
    </location>
</feature>
<organism evidence="2 3">
    <name type="scientific">Cerrena zonata</name>
    <dbReference type="NCBI Taxonomy" id="2478898"/>
    <lineage>
        <taxon>Eukaryota</taxon>
        <taxon>Fungi</taxon>
        <taxon>Dikarya</taxon>
        <taxon>Basidiomycota</taxon>
        <taxon>Agaricomycotina</taxon>
        <taxon>Agaricomycetes</taxon>
        <taxon>Polyporales</taxon>
        <taxon>Cerrenaceae</taxon>
        <taxon>Cerrena</taxon>
    </lineage>
</organism>
<dbReference type="AlphaFoldDB" id="A0AAW0GD50"/>
<evidence type="ECO:0000313" key="3">
    <source>
        <dbReference type="Proteomes" id="UP001385951"/>
    </source>
</evidence>
<feature type="chain" id="PRO_5043799419" description="Secreted protein" evidence="1">
    <location>
        <begin position="19"/>
        <end position="81"/>
    </location>
</feature>
<protein>
    <recommendedName>
        <fullName evidence="4">Secreted protein</fullName>
    </recommendedName>
</protein>
<dbReference type="EMBL" id="JASBNA010000008">
    <property type="protein sequence ID" value="KAK7689462.1"/>
    <property type="molecule type" value="Genomic_DNA"/>
</dbReference>
<dbReference type="Proteomes" id="UP001385951">
    <property type="component" value="Unassembled WGS sequence"/>
</dbReference>
<name>A0AAW0GD50_9APHY</name>
<evidence type="ECO:0008006" key="4">
    <source>
        <dbReference type="Google" id="ProtNLM"/>
    </source>
</evidence>
<gene>
    <name evidence="2" type="ORF">QCA50_007254</name>
</gene>
<comment type="caution">
    <text evidence="2">The sequence shown here is derived from an EMBL/GenBank/DDBJ whole genome shotgun (WGS) entry which is preliminary data.</text>
</comment>
<accession>A0AAW0GD50</accession>
<evidence type="ECO:0000313" key="2">
    <source>
        <dbReference type="EMBL" id="KAK7689462.1"/>
    </source>
</evidence>
<reference evidence="2 3" key="1">
    <citation type="submission" date="2022-09" db="EMBL/GenBank/DDBJ databases">
        <authorList>
            <person name="Palmer J.M."/>
        </authorList>
    </citation>
    <scope>NUCLEOTIDE SEQUENCE [LARGE SCALE GENOMIC DNA]</scope>
    <source>
        <strain evidence="2 3">DSM 7382</strain>
    </source>
</reference>
<sequence length="81" mass="8820">MLHLSVALCSSLCSVVFHLQPGSTLYRRLFSNKNGLECFIVDDLATCFTFLPIYSPTPAIAMFTSVLGCPSNIDYPLTSVA</sequence>
<keyword evidence="3" id="KW-1185">Reference proteome</keyword>